<dbReference type="PROSITE" id="PS51387">
    <property type="entry name" value="FAD_PCMH"/>
    <property type="match status" value="1"/>
</dbReference>
<keyword evidence="7 17" id="KW-0479">Metal-binding</keyword>
<dbReference type="FunFam" id="3.10.20.30:FF:000012">
    <property type="entry name" value="Xanthine dehydrogenase/oxidase"/>
    <property type="match status" value="1"/>
</dbReference>
<feature type="binding site" evidence="16">
    <location>
        <position position="406"/>
    </location>
    <ligand>
        <name>FAD</name>
        <dbReference type="ChEBI" id="CHEBI:57692"/>
    </ligand>
</feature>
<dbReference type="Pfam" id="PF02738">
    <property type="entry name" value="MoCoBD_1"/>
    <property type="match status" value="1"/>
</dbReference>
<dbReference type="InterPro" id="IPR006058">
    <property type="entry name" value="2Fe2S_fd_BS"/>
</dbReference>
<feature type="domain" description="2Fe-2S ferredoxin-type" evidence="18">
    <location>
        <begin position="10"/>
        <end position="108"/>
    </location>
</feature>
<evidence type="ECO:0000259" key="18">
    <source>
        <dbReference type="PROSITE" id="PS51085"/>
    </source>
</evidence>
<dbReference type="Pfam" id="PF01315">
    <property type="entry name" value="Ald_Xan_dh_C"/>
    <property type="match status" value="1"/>
</dbReference>
<feature type="binding site" evidence="17">
    <location>
        <position position="165"/>
    </location>
    <ligand>
        <name>[2Fe-2S] cluster</name>
        <dbReference type="ChEBI" id="CHEBI:190135"/>
        <label>2</label>
    </ligand>
</feature>
<dbReference type="SUPFAM" id="SSF56003">
    <property type="entry name" value="Molybdenum cofactor-binding domain"/>
    <property type="match status" value="1"/>
</dbReference>
<dbReference type="GO" id="GO:0071949">
    <property type="term" value="F:FAD binding"/>
    <property type="evidence" value="ECO:0007669"/>
    <property type="project" value="InterPro"/>
</dbReference>
<dbReference type="InterPro" id="IPR036683">
    <property type="entry name" value="CO_DH_flav_C_dom_sf"/>
</dbReference>
<evidence type="ECO:0000256" key="10">
    <source>
        <dbReference type="ARBA" id="ARBA00023004"/>
    </source>
</evidence>
<dbReference type="SUPFAM" id="SSF55447">
    <property type="entry name" value="CO dehydrogenase flavoprotein C-terminal domain-like"/>
    <property type="match status" value="1"/>
</dbReference>
<dbReference type="Gene3D" id="3.90.1170.50">
    <property type="entry name" value="Aldehyde oxidase/xanthine dehydrogenase, a/b hammerhead"/>
    <property type="match status" value="1"/>
</dbReference>
<dbReference type="Gene3D" id="3.30.465.10">
    <property type="match status" value="1"/>
</dbReference>
<feature type="binding site" evidence="17">
    <location>
        <position position="130"/>
    </location>
    <ligand>
        <name>[2Fe-2S] cluster</name>
        <dbReference type="ChEBI" id="CHEBI:190135"/>
        <label>2</label>
    </ligand>
</feature>
<dbReference type="Gene3D" id="3.10.20.30">
    <property type="match status" value="1"/>
</dbReference>
<evidence type="ECO:0000259" key="19">
    <source>
        <dbReference type="PROSITE" id="PS51387"/>
    </source>
</evidence>
<dbReference type="SMART" id="SM01008">
    <property type="entry name" value="Ald_Xan_dh_C"/>
    <property type="match status" value="1"/>
</dbReference>
<keyword evidence="10 17" id="KW-0408">Iron</keyword>
<keyword evidence="6 17" id="KW-0001">2Fe-2S</keyword>
<dbReference type="OrthoDB" id="8300278at2759"/>
<evidence type="ECO:0000256" key="2">
    <source>
        <dbReference type="ARBA" id="ARBA00004275"/>
    </source>
</evidence>
<keyword evidence="5" id="KW-0285">Flavoprotein</keyword>
<keyword evidence="13" id="KW-0576">Peroxisome</keyword>
<dbReference type="GO" id="GO:0016491">
    <property type="term" value="F:oxidoreductase activity"/>
    <property type="evidence" value="ECO:0007669"/>
    <property type="project" value="UniProtKB-KW"/>
</dbReference>
<comment type="cofactor">
    <cofactor evidence="1 16">
        <name>FAD</name>
        <dbReference type="ChEBI" id="CHEBI:57692"/>
    </cofactor>
</comment>
<dbReference type="SUPFAM" id="SSF56176">
    <property type="entry name" value="FAD-binding/transporter-associated domain-like"/>
    <property type="match status" value="1"/>
</dbReference>
<dbReference type="Pfam" id="PF03450">
    <property type="entry name" value="CO_deh_flav_C"/>
    <property type="match status" value="1"/>
</dbReference>
<dbReference type="PIRSF" id="PIRSF000127">
    <property type="entry name" value="Xanthine_DH"/>
    <property type="match status" value="1"/>
</dbReference>
<dbReference type="InterPro" id="IPR012675">
    <property type="entry name" value="Beta-grasp_dom_sf"/>
</dbReference>
<dbReference type="GO" id="GO:0051537">
    <property type="term" value="F:2 iron, 2 sulfur cluster binding"/>
    <property type="evidence" value="ECO:0007669"/>
    <property type="project" value="UniProtKB-KW"/>
</dbReference>
<feature type="active site" description="Proton acceptor" evidence="15">
    <location>
        <position position="1226"/>
    </location>
</feature>
<keyword evidence="21" id="KW-1185">Reference proteome</keyword>
<name>A0A6A4X4G6_AMPAM</name>
<evidence type="ECO:0000256" key="9">
    <source>
        <dbReference type="ARBA" id="ARBA00023002"/>
    </source>
</evidence>
<dbReference type="InterPro" id="IPR036010">
    <property type="entry name" value="2Fe-2S_ferredoxin-like_sf"/>
</dbReference>
<evidence type="ECO:0000256" key="5">
    <source>
        <dbReference type="ARBA" id="ARBA00022630"/>
    </source>
</evidence>
<keyword evidence="12" id="KW-0520">NAD</keyword>
<evidence type="ECO:0000256" key="15">
    <source>
        <dbReference type="PIRSR" id="PIRSR000127-1"/>
    </source>
</evidence>
<evidence type="ECO:0000256" key="3">
    <source>
        <dbReference type="ARBA" id="ARBA00006849"/>
    </source>
</evidence>
<feature type="binding site" evidence="17">
    <location>
        <position position="1054"/>
    </location>
    <ligand>
        <name>Mo-molybdopterin</name>
        <dbReference type="ChEBI" id="CHEBI:71302"/>
    </ligand>
    <ligandPart>
        <name>Mo</name>
        <dbReference type="ChEBI" id="CHEBI:28685"/>
    </ligandPart>
</feature>
<feature type="binding site" evidence="17">
    <location>
        <position position="761"/>
    </location>
    <ligand>
        <name>Mo-molybdopterin</name>
        <dbReference type="ChEBI" id="CHEBI:71302"/>
    </ligand>
    <ligandPart>
        <name>Mo</name>
        <dbReference type="ChEBI" id="CHEBI:28685"/>
    </ligandPart>
</feature>
<dbReference type="InterPro" id="IPR016169">
    <property type="entry name" value="FAD-bd_PCMH_sub2"/>
</dbReference>
<dbReference type="InterPro" id="IPR046867">
    <property type="entry name" value="AldOxase/xan_DH_MoCoBD2"/>
</dbReference>
<dbReference type="InterPro" id="IPR005107">
    <property type="entry name" value="CO_DH_flav_C"/>
</dbReference>
<evidence type="ECO:0000256" key="8">
    <source>
        <dbReference type="ARBA" id="ARBA00022827"/>
    </source>
</evidence>
<sequence length="1281" mass="139686">MAPTNAANDAAVSFSINSQPHKVLKRAAGDDVSGDDVTSTTTLAEYLRRHQQLPGTKTMCREGMCGACVVNVTSVNPATGQPESRAVNSCMVPLQACGDWSIQTVEGIGNRKDGYHPVQARLAHMNGTQCGYCSPGMVMSMYSLLQSKGQPTPEQVEQAMDGNLCRCTGYRPILDAFKTFTGETDDSTKKLVRDIEEAAGCHGNSGANCKGTCAGCPRARTALTPAGSTWRVPSSLPQALADLSGLSVGGKTIRLVAGNTSTGVLDKYEAPADGYVSLLKIPELREVFGAAVTLSQLITELEKLSGSAGYRHCAEMARHLRLVANTPVRNAATWAGNLMIKYKHRSFPSDVFLLLTAARATLKIAEGRKMEEISVEKLYEISMANKIIISMKLPALDDKYIFKSYKITPRAISAHAYVNAAFVVPCDSATGKVTERPTLLFGGISGQFVHAENTERFLTGRCLNEASTVSGALETLRGEVRPEPDPELADVSYRARLASHLLFKVMIHTLGDKVPAHLRSAGQDLTRDLMKGTQEFETDKTLWPVNQAIPKLEAEIQTSGEAEYLDDQHEAPGELHGYYVLATVGNAVISSIDASQALAMPGVQDFVTAKDVMGSNDNVLMGQFVTFFGALGLDGKMVPTDQLFADGRVRFCGQPIGLVVADNREVARRAAALVKVHYSQQERPVLTIKEALINQPEGRQQTKLCPANLKIGDADVALEQAPHRLSGEWEVGTQFHFTMEPQSVRVVPNEDGQLNVFSATQTIKDVVDAVSHAVNVPSNKINGQVRRIGGGYGGKITNSLPVASACAVAAVKLNRPVRVVLDIENMIDMCATRLPYLISYEAGYDDSGRLLALKMHLVMNLGHSNTLLGFIEAMDVIQRVKNLYHAEHWTVTPGTVTTNQCLYTACRAPGSVQAIAAIETVMNHIAHELRMDPWEVRKANFAVGNPKIPPTPQSEDANRVVSLMVSEMFEKADIMKRKADIDSFNKSNRWRKRALAMLPMNYHVAMMSKMVTLVSIYDKDGSVAVSHGGVEMGQGLNTKPNNTLVNPNGFVTGGSVGSEMCSLAVRQACDQLKERLKPFRAPEGEPERPWQQVVQMASMMGTNLTAHTLRPWSQGYSVWGLTAAEVELDVLTGEYRFNRVDVYEDAGQSLSPWIDVGQVEGAFTMGMGLFLTEQYRYDPETGRKLTNRAWNYYPPTHKDMPRDFRVKLLKNNKNDVGIFNSKATGEPAVCMSHACLLAIQQAVAEARRDAGLNDWVTINAPSTVEYTETACETKPEMLVLS</sequence>
<evidence type="ECO:0000256" key="14">
    <source>
        <dbReference type="ARBA" id="ARBA00034078"/>
    </source>
</evidence>
<dbReference type="Gene3D" id="1.10.150.120">
    <property type="entry name" value="[2Fe-2S]-binding domain"/>
    <property type="match status" value="1"/>
</dbReference>
<evidence type="ECO:0000256" key="4">
    <source>
        <dbReference type="ARBA" id="ARBA00022505"/>
    </source>
</evidence>
<comment type="cofactor">
    <cofactor evidence="17">
        <name>[2Fe-2S] cluster</name>
        <dbReference type="ChEBI" id="CHEBI:190135"/>
    </cofactor>
    <text evidence="17">Binds 2 [2Fe-2S] clusters.</text>
</comment>
<dbReference type="EMBL" id="VIIS01000010">
    <property type="protein sequence ID" value="KAF0314626.1"/>
    <property type="molecule type" value="Genomic_DNA"/>
</dbReference>
<dbReference type="PANTHER" id="PTHR11908">
    <property type="entry name" value="XANTHINE DEHYDROGENASE"/>
    <property type="match status" value="1"/>
</dbReference>
<evidence type="ECO:0000256" key="1">
    <source>
        <dbReference type="ARBA" id="ARBA00001974"/>
    </source>
</evidence>
<dbReference type="SMART" id="SM01092">
    <property type="entry name" value="CO_deh_flav_C"/>
    <property type="match status" value="1"/>
</dbReference>
<evidence type="ECO:0000313" key="20">
    <source>
        <dbReference type="EMBL" id="KAF0314626.1"/>
    </source>
</evidence>
<keyword evidence="4 17" id="KW-0500">Molybdenum</keyword>
<dbReference type="Gene3D" id="3.30.390.50">
    <property type="entry name" value="CO dehydrogenase flavoprotein, C-terminal domain"/>
    <property type="match status" value="1"/>
</dbReference>
<dbReference type="PROSITE" id="PS00197">
    <property type="entry name" value="2FE2S_FER_1"/>
    <property type="match status" value="1"/>
</dbReference>
<feature type="binding site" evidence="17">
    <location>
        <position position="167"/>
    </location>
    <ligand>
        <name>[2Fe-2S] cluster</name>
        <dbReference type="ChEBI" id="CHEBI:190135"/>
        <label>2</label>
    </ligand>
</feature>
<keyword evidence="9" id="KW-0560">Oxidoreductase</keyword>
<evidence type="ECO:0000256" key="12">
    <source>
        <dbReference type="ARBA" id="ARBA00023027"/>
    </source>
</evidence>
<gene>
    <name evidence="20" type="primary">AAO2_0</name>
    <name evidence="20" type="ORF">FJT64_014963</name>
</gene>
<evidence type="ECO:0000256" key="17">
    <source>
        <dbReference type="PIRSR" id="PIRSR000127-3"/>
    </source>
</evidence>
<dbReference type="PROSITE" id="PS51085">
    <property type="entry name" value="2FE2S_FER_2"/>
    <property type="match status" value="1"/>
</dbReference>
<dbReference type="InterPro" id="IPR036856">
    <property type="entry name" value="Ald_Oxase/Xan_DH_a/b_sf"/>
</dbReference>
<feature type="binding site" evidence="17">
    <location>
        <position position="65"/>
    </location>
    <ligand>
        <name>[2Fe-2S] cluster</name>
        <dbReference type="ChEBI" id="CHEBI:190135"/>
        <label>1</label>
    </ligand>
</feature>
<dbReference type="FunFam" id="3.30.365.10:FF:000001">
    <property type="entry name" value="Xanthine dehydrogenase oxidase"/>
    <property type="match status" value="1"/>
</dbReference>
<keyword evidence="8 16" id="KW-0274">FAD</keyword>
<dbReference type="InterPro" id="IPR002888">
    <property type="entry name" value="2Fe-2S-bd"/>
</dbReference>
<dbReference type="Pfam" id="PF01799">
    <property type="entry name" value="Fer2_2"/>
    <property type="match status" value="1"/>
</dbReference>
<dbReference type="InterPro" id="IPR000674">
    <property type="entry name" value="Ald_Oxase/Xan_DH_a/b"/>
</dbReference>
<dbReference type="InterPro" id="IPR037165">
    <property type="entry name" value="AldOxase/xan_DH_Mopterin-bd_sf"/>
</dbReference>
<comment type="subcellular location">
    <subcellularLocation>
        <location evidence="2">Peroxisome</location>
    </subcellularLocation>
</comment>
<evidence type="ECO:0000256" key="16">
    <source>
        <dbReference type="PIRSR" id="PIRSR000127-2"/>
    </source>
</evidence>
<keyword evidence="11 17" id="KW-0411">Iron-sulfur</keyword>
<feature type="binding site" evidence="17">
    <location>
        <position position="907"/>
    </location>
    <ligand>
        <name>Mo-molybdopterin</name>
        <dbReference type="ChEBI" id="CHEBI:71302"/>
    </ligand>
    <ligandPart>
        <name>Mo</name>
        <dbReference type="ChEBI" id="CHEBI:28685"/>
    </ligandPart>
</feature>
<comment type="caution">
    <text evidence="20">The sequence shown here is derived from an EMBL/GenBank/DDBJ whole genome shotgun (WGS) entry which is preliminary data.</text>
</comment>
<dbReference type="SUPFAM" id="SSF47741">
    <property type="entry name" value="CO dehydrogenase ISP C-domain like"/>
    <property type="match status" value="1"/>
</dbReference>
<dbReference type="SUPFAM" id="SSF54665">
    <property type="entry name" value="CO dehydrogenase molybdoprotein N-domain-like"/>
    <property type="match status" value="1"/>
</dbReference>
<dbReference type="Pfam" id="PF20256">
    <property type="entry name" value="MoCoBD_2"/>
    <property type="match status" value="2"/>
</dbReference>
<dbReference type="Gene3D" id="3.30.365.10">
    <property type="entry name" value="Aldehyde oxidase/xanthine dehydrogenase, molybdopterin binding domain"/>
    <property type="match status" value="5"/>
</dbReference>
<feature type="binding site" evidence="17">
    <location>
        <position position="90"/>
    </location>
    <ligand>
        <name>[2Fe-2S] cluster</name>
        <dbReference type="ChEBI" id="CHEBI:190135"/>
        <label>1</label>
    </ligand>
</feature>
<organism evidence="20 21">
    <name type="scientific">Amphibalanus amphitrite</name>
    <name type="common">Striped barnacle</name>
    <name type="synonym">Balanus amphitrite</name>
    <dbReference type="NCBI Taxonomy" id="1232801"/>
    <lineage>
        <taxon>Eukaryota</taxon>
        <taxon>Metazoa</taxon>
        <taxon>Ecdysozoa</taxon>
        <taxon>Arthropoda</taxon>
        <taxon>Crustacea</taxon>
        <taxon>Multicrustacea</taxon>
        <taxon>Cirripedia</taxon>
        <taxon>Thoracica</taxon>
        <taxon>Thoracicalcarea</taxon>
        <taxon>Balanomorpha</taxon>
        <taxon>Balanoidea</taxon>
        <taxon>Balanidae</taxon>
        <taxon>Amphibalaninae</taxon>
        <taxon>Amphibalanus</taxon>
    </lineage>
</organism>
<comment type="cofactor">
    <cofactor evidence="17">
        <name>Mo-molybdopterin</name>
        <dbReference type="ChEBI" id="CHEBI:71302"/>
    </cofactor>
    <text evidence="17">Binds 1 Mo-molybdopterin (Mo-MPT) cofactor per subunit.</text>
</comment>
<feature type="binding site" evidence="17">
    <location>
        <position position="60"/>
    </location>
    <ligand>
        <name>[2Fe-2S] cluster</name>
        <dbReference type="ChEBI" id="CHEBI:190135"/>
        <label>1</label>
    </ligand>
</feature>
<evidence type="ECO:0000256" key="13">
    <source>
        <dbReference type="ARBA" id="ARBA00023140"/>
    </source>
</evidence>
<dbReference type="Pfam" id="PF00941">
    <property type="entry name" value="FAD_binding_5"/>
    <property type="match status" value="1"/>
</dbReference>
<dbReference type="InterPro" id="IPR002346">
    <property type="entry name" value="Mopterin_DH_FAD-bd"/>
</dbReference>
<dbReference type="InterPro" id="IPR016208">
    <property type="entry name" value="Ald_Oxase/xanthine_DH-like"/>
</dbReference>
<evidence type="ECO:0000256" key="6">
    <source>
        <dbReference type="ARBA" id="ARBA00022714"/>
    </source>
</evidence>
<proteinExistence type="inferred from homology"/>
<dbReference type="SUPFAM" id="SSF54292">
    <property type="entry name" value="2Fe-2S ferredoxin-like"/>
    <property type="match status" value="1"/>
</dbReference>
<dbReference type="InterPro" id="IPR001041">
    <property type="entry name" value="2Fe-2S_ferredoxin-type"/>
</dbReference>
<dbReference type="InterPro" id="IPR016166">
    <property type="entry name" value="FAD-bd_PCMH"/>
</dbReference>
<dbReference type="PANTHER" id="PTHR11908:SF132">
    <property type="entry name" value="ALDEHYDE OXIDASE 1-RELATED"/>
    <property type="match status" value="1"/>
</dbReference>
<accession>A0A6A4X4G6</accession>
<protein>
    <submittedName>
        <fullName evidence="20">Indole-3-acetaldehyde oxidase</fullName>
    </submittedName>
</protein>
<evidence type="ECO:0000313" key="21">
    <source>
        <dbReference type="Proteomes" id="UP000440578"/>
    </source>
</evidence>
<reference evidence="20 21" key="1">
    <citation type="submission" date="2019-07" db="EMBL/GenBank/DDBJ databases">
        <title>Draft genome assembly of a fouling barnacle, Amphibalanus amphitrite (Darwin, 1854): The first reference genome for Thecostraca.</title>
        <authorList>
            <person name="Kim W."/>
        </authorList>
    </citation>
    <scope>NUCLEOTIDE SEQUENCE [LARGE SCALE GENOMIC DNA]</scope>
    <source>
        <strain evidence="20">SNU_AA5</strain>
        <tissue evidence="20">Soma without cirri and trophi</tissue>
    </source>
</reference>
<comment type="similarity">
    <text evidence="3">Belongs to the xanthine dehydrogenase family.</text>
</comment>
<dbReference type="GO" id="GO:0005506">
    <property type="term" value="F:iron ion binding"/>
    <property type="evidence" value="ECO:0007669"/>
    <property type="project" value="InterPro"/>
</dbReference>
<dbReference type="InterPro" id="IPR036318">
    <property type="entry name" value="FAD-bd_PCMH-like_sf"/>
</dbReference>
<dbReference type="Pfam" id="PF00111">
    <property type="entry name" value="Fer2"/>
    <property type="match status" value="1"/>
</dbReference>
<feature type="domain" description="FAD-binding PCMH-type" evidence="19">
    <location>
        <begin position="223"/>
        <end position="398"/>
    </location>
</feature>
<comment type="cofactor">
    <cofactor evidence="14">
        <name>[2Fe-2S] cluster</name>
        <dbReference type="ChEBI" id="CHEBI:190135"/>
    </cofactor>
</comment>
<dbReference type="GO" id="GO:0005777">
    <property type="term" value="C:peroxisome"/>
    <property type="evidence" value="ECO:0007669"/>
    <property type="project" value="UniProtKB-SubCell"/>
</dbReference>
<feature type="binding site" evidence="17">
    <location>
        <position position="133"/>
    </location>
    <ligand>
        <name>[2Fe-2S] cluster</name>
        <dbReference type="ChEBI" id="CHEBI:190135"/>
        <label>2</label>
    </ligand>
</feature>
<dbReference type="Proteomes" id="UP000440578">
    <property type="component" value="Unassembled WGS sequence"/>
</dbReference>
<dbReference type="CDD" id="cd00207">
    <property type="entry name" value="fer2"/>
    <property type="match status" value="1"/>
</dbReference>
<evidence type="ECO:0000256" key="7">
    <source>
        <dbReference type="ARBA" id="ARBA00022723"/>
    </source>
</evidence>
<dbReference type="InterPro" id="IPR036884">
    <property type="entry name" value="2Fe-2S-bd_dom_sf"/>
</dbReference>
<evidence type="ECO:0000256" key="11">
    <source>
        <dbReference type="ARBA" id="ARBA00023014"/>
    </source>
</evidence>
<dbReference type="InterPro" id="IPR008274">
    <property type="entry name" value="AldOxase/xan_DH_MoCoBD1"/>
</dbReference>
<feature type="binding site" evidence="17">
    <location>
        <position position="68"/>
    </location>
    <ligand>
        <name>[2Fe-2S] cluster</name>
        <dbReference type="ChEBI" id="CHEBI:190135"/>
        <label>1</label>
    </ligand>
</feature>